<feature type="compositionally biased region" description="Low complexity" evidence="1">
    <location>
        <begin position="245"/>
        <end position="255"/>
    </location>
</feature>
<name>A0A2K0W3T9_GIBNY</name>
<reference evidence="2 3" key="1">
    <citation type="submission" date="2017-06" db="EMBL/GenBank/DDBJ databases">
        <title>Genome of Fusarium nygamai isolate CS10214.</title>
        <authorList>
            <person name="Gardiner D.M."/>
            <person name="Obanor F."/>
            <person name="Kazan K."/>
        </authorList>
    </citation>
    <scope>NUCLEOTIDE SEQUENCE [LARGE SCALE GENOMIC DNA]</scope>
    <source>
        <strain evidence="2 3">CS10214</strain>
    </source>
</reference>
<sequence>MEMEMEMEMEMDGGVIQRQQAIEADGFHGGRSVHSAPITSEYPGHVGMPLGHNHHAHSHPGPGNQSIPGTWRWRRRSSQRPGPVTHTGTDLVAPDHDPTGSPVIIPFTHAQFASPLAVRAHSHPHHHIHPQSQPNSPYTHPHALHHQTLPFHQSLSHSHLSDDSATVDGHFGTMEQIETQASDLRFLAQVPVLNPTSSPSLGPGSGAGRGGTPARTPGSAVGASTGAPIAYENHASPSSASVGDNSAHGASASNANKRKSTDDGQGNGAKQTRSKRNRVSSDHLVTSTINPRTIII</sequence>
<evidence type="ECO:0000256" key="1">
    <source>
        <dbReference type="SAM" id="MobiDB-lite"/>
    </source>
</evidence>
<accession>A0A2K0W3T9</accession>
<feature type="compositionally biased region" description="Basic residues" evidence="1">
    <location>
        <begin position="120"/>
        <end position="129"/>
    </location>
</feature>
<gene>
    <name evidence="2" type="ORF">FNYG_09811</name>
</gene>
<dbReference type="OrthoDB" id="5106918at2759"/>
<organism evidence="2 3">
    <name type="scientific">Gibberella nygamai</name>
    <name type="common">Bean root rot disease fungus</name>
    <name type="synonym">Fusarium nygamai</name>
    <dbReference type="NCBI Taxonomy" id="42673"/>
    <lineage>
        <taxon>Eukaryota</taxon>
        <taxon>Fungi</taxon>
        <taxon>Dikarya</taxon>
        <taxon>Ascomycota</taxon>
        <taxon>Pezizomycotina</taxon>
        <taxon>Sordariomycetes</taxon>
        <taxon>Hypocreomycetidae</taxon>
        <taxon>Hypocreales</taxon>
        <taxon>Nectriaceae</taxon>
        <taxon>Fusarium</taxon>
        <taxon>Fusarium fujikuroi species complex</taxon>
    </lineage>
</organism>
<feature type="compositionally biased region" description="Polar residues" evidence="1">
    <location>
        <begin position="235"/>
        <end position="244"/>
    </location>
</feature>
<evidence type="ECO:0000313" key="2">
    <source>
        <dbReference type="EMBL" id="PNP76921.1"/>
    </source>
</evidence>
<keyword evidence="3" id="KW-1185">Reference proteome</keyword>
<comment type="caution">
    <text evidence="2">The sequence shown here is derived from an EMBL/GenBank/DDBJ whole genome shotgun (WGS) entry which is preliminary data.</text>
</comment>
<protein>
    <submittedName>
        <fullName evidence="2">Uncharacterized protein</fullName>
    </submittedName>
</protein>
<feature type="region of interest" description="Disordered" evidence="1">
    <location>
        <begin position="195"/>
        <end position="296"/>
    </location>
</feature>
<dbReference type="AlphaFoldDB" id="A0A2K0W3T9"/>
<feature type="region of interest" description="Disordered" evidence="1">
    <location>
        <begin position="53"/>
        <end position="96"/>
    </location>
</feature>
<proteinExistence type="predicted"/>
<dbReference type="EMBL" id="MTQA01000135">
    <property type="protein sequence ID" value="PNP76921.1"/>
    <property type="molecule type" value="Genomic_DNA"/>
</dbReference>
<evidence type="ECO:0000313" key="3">
    <source>
        <dbReference type="Proteomes" id="UP000236664"/>
    </source>
</evidence>
<dbReference type="STRING" id="42673.A0A2K0W3T9"/>
<feature type="compositionally biased region" description="Polar residues" evidence="1">
    <location>
        <begin position="283"/>
        <end position="296"/>
    </location>
</feature>
<feature type="region of interest" description="Disordered" evidence="1">
    <location>
        <begin position="118"/>
        <end position="143"/>
    </location>
</feature>
<dbReference type="Proteomes" id="UP000236664">
    <property type="component" value="Unassembled WGS sequence"/>
</dbReference>